<evidence type="ECO:0000256" key="4">
    <source>
        <dbReference type="ARBA" id="ARBA00022857"/>
    </source>
</evidence>
<dbReference type="RefSeq" id="WP_110063974.1">
    <property type="nucleotide sequence ID" value="NZ_QGTW01000002.1"/>
</dbReference>
<evidence type="ECO:0000313" key="10">
    <source>
        <dbReference type="EMBL" id="PWW31444.1"/>
    </source>
</evidence>
<keyword evidence="3" id="KW-0479">Metal-binding</keyword>
<dbReference type="CDD" id="cd08175">
    <property type="entry name" value="G1PDH"/>
    <property type="match status" value="1"/>
</dbReference>
<evidence type="ECO:0000256" key="8">
    <source>
        <dbReference type="ARBA" id="ARBA00023209"/>
    </source>
</evidence>
<evidence type="ECO:0000256" key="3">
    <source>
        <dbReference type="ARBA" id="ARBA00022723"/>
    </source>
</evidence>
<keyword evidence="8" id="KW-0594">Phospholipid biosynthesis</keyword>
<organism evidence="10 11">
    <name type="scientific">Cytobacillus oceanisediminis</name>
    <dbReference type="NCBI Taxonomy" id="665099"/>
    <lineage>
        <taxon>Bacteria</taxon>
        <taxon>Bacillati</taxon>
        <taxon>Bacillota</taxon>
        <taxon>Bacilli</taxon>
        <taxon>Bacillales</taxon>
        <taxon>Bacillaceae</taxon>
        <taxon>Cytobacillus</taxon>
    </lineage>
</organism>
<keyword evidence="6" id="KW-0520">NAD</keyword>
<dbReference type="Pfam" id="PF13685">
    <property type="entry name" value="Fe-ADH_2"/>
    <property type="match status" value="1"/>
</dbReference>
<dbReference type="InterPro" id="IPR032837">
    <property type="entry name" value="G1PDH"/>
</dbReference>
<protein>
    <submittedName>
        <fullName evidence="10">Glycerol-1-phosphate dehydrogenase [NAD(P)+]</fullName>
    </submittedName>
</protein>
<evidence type="ECO:0000256" key="7">
    <source>
        <dbReference type="ARBA" id="ARBA00023098"/>
    </source>
</evidence>
<dbReference type="Proteomes" id="UP000247150">
    <property type="component" value="Unassembled WGS sequence"/>
</dbReference>
<dbReference type="GO" id="GO:0046872">
    <property type="term" value="F:metal ion binding"/>
    <property type="evidence" value="ECO:0007669"/>
    <property type="project" value="UniProtKB-KW"/>
</dbReference>
<sequence>MEKYMEDIRDLARTCQCGNPHNYIPIEKISIGKGALAEAAAYLQEKAFKKGVIIADEKTFAAAGEGLSQSLDRTGIKLIVSLIRPDENGDVAADEKSLVQALLEIPSDTDVIFAVGAGTLHDIARFCSAKMDIPFISVPTAPSVDGYTSIGAPLIVKGVKKTFQMTSPIAVFADLDILLKAPKKMIAAGFGDMIAKFTSLADWRFGHLAAGEPYCPLVAEMTRQSLDSCIASIDPIAKGKEEGIRLLIEALIKSGLAMLVFGQSHPASGGEHHLSHFWEMAFLKQNRPAVLHGAKVGVSAALLSDIYKQEFIQSLKNPVKLERNSAANKNIVKNINDHLEEILDLYSAIPGAFQIRGWLEALGGESFPKQLGIDQGLVENSLSEAHHLRDRFTALKFLNEVIKPSCKT</sequence>
<evidence type="ECO:0000256" key="2">
    <source>
        <dbReference type="ARBA" id="ARBA00022516"/>
    </source>
</evidence>
<comment type="caution">
    <text evidence="10">The sequence shown here is derived from an EMBL/GenBank/DDBJ whole genome shotgun (WGS) entry which is preliminary data.</text>
</comment>
<evidence type="ECO:0000256" key="1">
    <source>
        <dbReference type="ARBA" id="ARBA00022490"/>
    </source>
</evidence>
<gene>
    <name evidence="10" type="ORF">DFO73_102443</name>
</gene>
<keyword evidence="4" id="KW-0521">NADP</keyword>
<evidence type="ECO:0000256" key="6">
    <source>
        <dbReference type="ARBA" id="ARBA00023027"/>
    </source>
</evidence>
<dbReference type="OrthoDB" id="9763580at2"/>
<dbReference type="EMBL" id="QGTW01000002">
    <property type="protein sequence ID" value="PWW31444.1"/>
    <property type="molecule type" value="Genomic_DNA"/>
</dbReference>
<evidence type="ECO:0000256" key="5">
    <source>
        <dbReference type="ARBA" id="ARBA00023002"/>
    </source>
</evidence>
<dbReference type="SUPFAM" id="SSF56796">
    <property type="entry name" value="Dehydroquinate synthase-like"/>
    <property type="match status" value="1"/>
</dbReference>
<keyword evidence="9" id="KW-1208">Phospholipid metabolism</keyword>
<evidence type="ECO:0000313" key="11">
    <source>
        <dbReference type="Proteomes" id="UP000247150"/>
    </source>
</evidence>
<accession>A0A2V3AD34</accession>
<reference evidence="10 11" key="1">
    <citation type="submission" date="2018-05" db="EMBL/GenBank/DDBJ databases">
        <title>Freshwater and sediment microbial communities from various areas in North America, analyzing microbe dynamics in response to fracking.</title>
        <authorList>
            <person name="Lamendella R."/>
        </authorList>
    </citation>
    <scope>NUCLEOTIDE SEQUENCE [LARGE SCALE GENOMIC DNA]</scope>
    <source>
        <strain evidence="10 11">15_TX</strain>
    </source>
</reference>
<proteinExistence type="predicted"/>
<dbReference type="Gene3D" id="3.40.50.1970">
    <property type="match status" value="1"/>
</dbReference>
<evidence type="ECO:0000256" key="9">
    <source>
        <dbReference type="ARBA" id="ARBA00023264"/>
    </source>
</evidence>
<dbReference type="GO" id="GO:0008654">
    <property type="term" value="P:phospholipid biosynthetic process"/>
    <property type="evidence" value="ECO:0007669"/>
    <property type="project" value="UniProtKB-KW"/>
</dbReference>
<keyword evidence="1" id="KW-0963">Cytoplasm</keyword>
<name>A0A2V3AD34_9BACI</name>
<keyword evidence="2" id="KW-0444">Lipid biosynthesis</keyword>
<keyword evidence="7" id="KW-0443">Lipid metabolism</keyword>
<dbReference type="GO" id="GO:0016614">
    <property type="term" value="F:oxidoreductase activity, acting on CH-OH group of donors"/>
    <property type="evidence" value="ECO:0007669"/>
    <property type="project" value="InterPro"/>
</dbReference>
<dbReference type="InterPro" id="IPR016205">
    <property type="entry name" value="Glycerol_DH"/>
</dbReference>
<keyword evidence="5" id="KW-0560">Oxidoreductase</keyword>
<dbReference type="Gene3D" id="1.20.1090.10">
    <property type="entry name" value="Dehydroquinate synthase-like - alpha domain"/>
    <property type="match status" value="1"/>
</dbReference>
<dbReference type="PANTHER" id="PTHR43616:SF5">
    <property type="entry name" value="GLYCEROL DEHYDROGENASE 1"/>
    <property type="match status" value="1"/>
</dbReference>
<dbReference type="PANTHER" id="PTHR43616">
    <property type="entry name" value="GLYCEROL DEHYDROGENASE"/>
    <property type="match status" value="1"/>
</dbReference>
<dbReference type="AlphaFoldDB" id="A0A2V3AD34"/>